<feature type="compositionally biased region" description="Basic residues" evidence="8">
    <location>
        <begin position="202"/>
        <end position="217"/>
    </location>
</feature>
<feature type="region of interest" description="Disordered" evidence="8">
    <location>
        <begin position="197"/>
        <end position="217"/>
    </location>
</feature>
<keyword evidence="11" id="KW-1185">Reference proteome</keyword>
<dbReference type="GO" id="GO:0000978">
    <property type="term" value="F:RNA polymerase II cis-regulatory region sequence-specific DNA binding"/>
    <property type="evidence" value="ECO:0007669"/>
    <property type="project" value="TreeGrafter"/>
</dbReference>
<dbReference type="GO" id="GO:0005634">
    <property type="term" value="C:nucleus"/>
    <property type="evidence" value="ECO:0007669"/>
    <property type="project" value="UniProtKB-SubCell"/>
</dbReference>
<feature type="DNA-binding region" description="Homeobox" evidence="6">
    <location>
        <begin position="214"/>
        <end position="273"/>
    </location>
</feature>
<evidence type="ECO:0000256" key="2">
    <source>
        <dbReference type="ARBA" id="ARBA00006503"/>
    </source>
</evidence>
<gene>
    <name evidence="10" type="ORF">NQ315_011988</name>
</gene>
<comment type="similarity">
    <text evidence="2">Belongs to the paired homeobox family. Bicoid subfamily.</text>
</comment>
<dbReference type="EMBL" id="JANEYG010000015">
    <property type="protein sequence ID" value="KAJ8920326.1"/>
    <property type="molecule type" value="Genomic_DNA"/>
</dbReference>
<sequence>MTGGGGPGLSSLPTVITQLHFIISYFTRSSDGLRLNCGREESFQSRTLASLKRESDLDWCDAGATDYAEDYNEEDLKMVETSAQPSQRSATTFVPPHFLGNMFLGEGFKPVYKHRGPATSPSASGGSLFTIDSILAPRPKPTSPQRPMLQHPSLHLGHIAAAAGGFGTTSADFLAMAYPGLYPGYVHALAAASQAASLAGGPHHHPQHQPPKRKRRHRTIFSEEQLEQLEATFEQTHYPDVVLREQLALKVDLKEERVEVWFKNRRAKWRKQKREEQERMRKIQEEDVCRTTASVEQGRIGPAQNFTDDDSSDLEVA</sequence>
<dbReference type="InterPro" id="IPR001356">
    <property type="entry name" value="HD"/>
</dbReference>
<name>A0AAV8W173_9CUCU</name>
<evidence type="ECO:0000256" key="1">
    <source>
        <dbReference type="ARBA" id="ARBA00004123"/>
    </source>
</evidence>
<feature type="compositionally biased region" description="Basic and acidic residues" evidence="8">
    <location>
        <begin position="273"/>
        <end position="289"/>
    </location>
</feature>
<dbReference type="Pfam" id="PF00046">
    <property type="entry name" value="Homeodomain"/>
    <property type="match status" value="1"/>
</dbReference>
<evidence type="ECO:0000313" key="11">
    <source>
        <dbReference type="Proteomes" id="UP001159042"/>
    </source>
</evidence>
<dbReference type="SUPFAM" id="SSF46689">
    <property type="entry name" value="Homeodomain-like"/>
    <property type="match status" value="1"/>
</dbReference>
<reference evidence="10 11" key="1">
    <citation type="journal article" date="2023" name="Insect Mol. Biol.">
        <title>Genome sequencing provides insights into the evolution of gene families encoding plant cell wall-degrading enzymes in longhorned beetles.</title>
        <authorList>
            <person name="Shin N.R."/>
            <person name="Okamura Y."/>
            <person name="Kirsch R."/>
            <person name="Pauchet Y."/>
        </authorList>
    </citation>
    <scope>NUCLEOTIDE SEQUENCE [LARGE SCALE GENOMIC DNA]</scope>
    <source>
        <strain evidence="10">EAD_L_NR</strain>
    </source>
</reference>
<accession>A0AAV8W173</accession>
<keyword evidence="3 6" id="KW-0238">DNA-binding</keyword>
<dbReference type="InterPro" id="IPR009057">
    <property type="entry name" value="Homeodomain-like_sf"/>
</dbReference>
<evidence type="ECO:0000256" key="3">
    <source>
        <dbReference type="ARBA" id="ARBA00023125"/>
    </source>
</evidence>
<organism evidence="10 11">
    <name type="scientific">Exocentrus adspersus</name>
    <dbReference type="NCBI Taxonomy" id="1586481"/>
    <lineage>
        <taxon>Eukaryota</taxon>
        <taxon>Metazoa</taxon>
        <taxon>Ecdysozoa</taxon>
        <taxon>Arthropoda</taxon>
        <taxon>Hexapoda</taxon>
        <taxon>Insecta</taxon>
        <taxon>Pterygota</taxon>
        <taxon>Neoptera</taxon>
        <taxon>Endopterygota</taxon>
        <taxon>Coleoptera</taxon>
        <taxon>Polyphaga</taxon>
        <taxon>Cucujiformia</taxon>
        <taxon>Chrysomeloidea</taxon>
        <taxon>Cerambycidae</taxon>
        <taxon>Lamiinae</taxon>
        <taxon>Acanthocinini</taxon>
        <taxon>Exocentrus</taxon>
    </lineage>
</organism>
<evidence type="ECO:0000256" key="6">
    <source>
        <dbReference type="PROSITE-ProRule" id="PRU00108"/>
    </source>
</evidence>
<feature type="domain" description="Homeobox" evidence="9">
    <location>
        <begin position="212"/>
        <end position="272"/>
    </location>
</feature>
<dbReference type="InterPro" id="IPR051440">
    <property type="entry name" value="Goosecoid-like_HB"/>
</dbReference>
<dbReference type="SMART" id="SM00389">
    <property type="entry name" value="HOX"/>
    <property type="match status" value="1"/>
</dbReference>
<dbReference type="PANTHER" id="PTHR46643">
    <property type="entry name" value="HOMEOBOX PROTEIN GOOSECOID-RELATED"/>
    <property type="match status" value="1"/>
</dbReference>
<dbReference type="PROSITE" id="PS00027">
    <property type="entry name" value="HOMEOBOX_1"/>
    <property type="match status" value="1"/>
</dbReference>
<dbReference type="GO" id="GO:0000981">
    <property type="term" value="F:DNA-binding transcription factor activity, RNA polymerase II-specific"/>
    <property type="evidence" value="ECO:0007669"/>
    <property type="project" value="InterPro"/>
</dbReference>
<feature type="compositionally biased region" description="Acidic residues" evidence="8">
    <location>
        <begin position="307"/>
        <end position="317"/>
    </location>
</feature>
<comment type="subcellular location">
    <subcellularLocation>
        <location evidence="1 6 7">Nucleus</location>
    </subcellularLocation>
</comment>
<keyword evidence="4 6" id="KW-0371">Homeobox</keyword>
<proteinExistence type="inferred from homology"/>
<evidence type="ECO:0000256" key="8">
    <source>
        <dbReference type="SAM" id="MobiDB-lite"/>
    </source>
</evidence>
<evidence type="ECO:0000259" key="9">
    <source>
        <dbReference type="PROSITE" id="PS50071"/>
    </source>
</evidence>
<dbReference type="PANTHER" id="PTHR46643:SF1">
    <property type="entry name" value="HOMEOBOX PROTEIN GOOSECOID-2"/>
    <property type="match status" value="1"/>
</dbReference>
<dbReference type="Proteomes" id="UP001159042">
    <property type="component" value="Unassembled WGS sequence"/>
</dbReference>
<feature type="region of interest" description="Disordered" evidence="8">
    <location>
        <begin position="271"/>
        <end position="317"/>
    </location>
</feature>
<evidence type="ECO:0000256" key="7">
    <source>
        <dbReference type="RuleBase" id="RU000682"/>
    </source>
</evidence>
<dbReference type="FunFam" id="1.10.10.60:FF:000223">
    <property type="entry name" value="Goosecoid homeobox 2"/>
    <property type="match status" value="1"/>
</dbReference>
<evidence type="ECO:0000256" key="4">
    <source>
        <dbReference type="ARBA" id="ARBA00023155"/>
    </source>
</evidence>
<keyword evidence="5 6" id="KW-0539">Nucleus</keyword>
<dbReference type="CDD" id="cd00086">
    <property type="entry name" value="homeodomain"/>
    <property type="match status" value="1"/>
</dbReference>
<protein>
    <recommendedName>
        <fullName evidence="9">Homeobox domain-containing protein</fullName>
    </recommendedName>
</protein>
<dbReference type="Gene3D" id="1.10.10.60">
    <property type="entry name" value="Homeodomain-like"/>
    <property type="match status" value="1"/>
</dbReference>
<dbReference type="InterPro" id="IPR017970">
    <property type="entry name" value="Homeobox_CS"/>
</dbReference>
<evidence type="ECO:0000313" key="10">
    <source>
        <dbReference type="EMBL" id="KAJ8920326.1"/>
    </source>
</evidence>
<dbReference type="AlphaFoldDB" id="A0AAV8W173"/>
<evidence type="ECO:0000256" key="5">
    <source>
        <dbReference type="ARBA" id="ARBA00023242"/>
    </source>
</evidence>
<comment type="caution">
    <text evidence="10">The sequence shown here is derived from an EMBL/GenBank/DDBJ whole genome shotgun (WGS) entry which is preliminary data.</text>
</comment>
<dbReference type="PROSITE" id="PS50071">
    <property type="entry name" value="HOMEOBOX_2"/>
    <property type="match status" value="1"/>
</dbReference>